<dbReference type="Pfam" id="PF01663">
    <property type="entry name" value="Phosphodiest"/>
    <property type="match status" value="1"/>
</dbReference>
<accession>A0A423PIJ6</accession>
<dbReference type="EMBL" id="AYKH01000034">
    <property type="protein sequence ID" value="ROO25452.1"/>
    <property type="molecule type" value="Genomic_DNA"/>
</dbReference>
<evidence type="ECO:0000313" key="2">
    <source>
        <dbReference type="EMBL" id="ROO25452.1"/>
    </source>
</evidence>
<keyword evidence="1" id="KW-0812">Transmembrane</keyword>
<dbReference type="PANTHER" id="PTHR10151">
    <property type="entry name" value="ECTONUCLEOTIDE PYROPHOSPHATASE/PHOSPHODIESTERASE"/>
    <property type="match status" value="1"/>
</dbReference>
<proteinExistence type="predicted"/>
<keyword evidence="1" id="KW-1133">Transmembrane helix</keyword>
<dbReference type="Proteomes" id="UP000283993">
    <property type="component" value="Unassembled WGS sequence"/>
</dbReference>
<evidence type="ECO:0000256" key="1">
    <source>
        <dbReference type="SAM" id="Phobius"/>
    </source>
</evidence>
<dbReference type="SUPFAM" id="SSF53649">
    <property type="entry name" value="Alkaline phosphatase-like"/>
    <property type="match status" value="1"/>
</dbReference>
<dbReference type="Gene3D" id="3.40.720.10">
    <property type="entry name" value="Alkaline Phosphatase, subunit A"/>
    <property type="match status" value="1"/>
</dbReference>
<feature type="transmembrane region" description="Helical" evidence="1">
    <location>
        <begin position="46"/>
        <end position="68"/>
    </location>
</feature>
<keyword evidence="1" id="KW-0472">Membrane</keyword>
<dbReference type="PANTHER" id="PTHR10151:SF120">
    <property type="entry name" value="BIS(5'-ADENOSYL)-TRIPHOSPHATASE"/>
    <property type="match status" value="1"/>
</dbReference>
<name>A0A423PIJ6_9GAMM</name>
<organism evidence="2 3">
    <name type="scientific">Salinisphaera orenii MK-B5</name>
    <dbReference type="NCBI Taxonomy" id="856730"/>
    <lineage>
        <taxon>Bacteria</taxon>
        <taxon>Pseudomonadati</taxon>
        <taxon>Pseudomonadota</taxon>
        <taxon>Gammaproteobacteria</taxon>
        <taxon>Salinisphaerales</taxon>
        <taxon>Salinisphaeraceae</taxon>
        <taxon>Salinisphaera</taxon>
    </lineage>
</organism>
<dbReference type="GO" id="GO:0016787">
    <property type="term" value="F:hydrolase activity"/>
    <property type="evidence" value="ECO:0007669"/>
    <property type="project" value="UniProtKB-ARBA"/>
</dbReference>
<comment type="caution">
    <text evidence="2">The sequence shown here is derived from an EMBL/GenBank/DDBJ whole genome shotgun (WGS) entry which is preliminary data.</text>
</comment>
<keyword evidence="3" id="KW-1185">Reference proteome</keyword>
<sequence length="605" mass="66676">MQAIVAIVAGVDGFGPGAVRRERCSEARAGDNDHMDDSRFAGRIRAAVFAFLALSLPLGLGGCVWQAAQFWVAGDQVELRETDPAARPAPRDRPQLLVLAIDGIDRALLYRMLRAGELPETARLLGGDGAGFPHAAFDDSLLATLPTSTAVSWATMMTGVDPAVHGVAGNEYFVRETGEFAAPVPVTISNATQVFQIYTEGYANDLLEAPTVYQRLRESDPGVRVWVGMHQFYAGADRLILTDRTAMLDAFHSLFQTHVLDWFTEDDSLSLFRELDEEVIENMDDLLESEAAADVITIYLPGLDHYAHITDAPPDESRATYLRQGIEPMMAELRETLEETGALDDRYVLLMSDHGHTGVVHDDAHSLGIDGAGEPRQVLEAGGFTVRPFDLEVADDVFFDAVLAYQGAMAYVYVADRSTCAAHTSPCDWRRPARRSDIDGAAELYHRNNLQGLLVPEMQDTLDLILVRRHRDGGDVFEVYRGDGRSQSVADYLAATPRPAYPQLAARLRELTEGPHGDRAGDVILIAHNGDRERADERYYFAPLYHSWHGSPSHRDSDIPLILAHRQKDSAELEALIDSVLAGRHPQRRVADLILRLRLGASAMD</sequence>
<dbReference type="AlphaFoldDB" id="A0A423PIJ6"/>
<protein>
    <recommendedName>
        <fullName evidence="4">Phosphodiesterase</fullName>
    </recommendedName>
</protein>
<reference evidence="2 3" key="1">
    <citation type="submission" date="2013-10" db="EMBL/GenBank/DDBJ databases">
        <title>Salinisphaera orenii MK-B5 Genome Sequencing.</title>
        <authorList>
            <person name="Lai Q."/>
            <person name="Li C."/>
            <person name="Shao Z."/>
        </authorList>
    </citation>
    <scope>NUCLEOTIDE SEQUENCE [LARGE SCALE GENOMIC DNA]</scope>
    <source>
        <strain evidence="2 3">MK-B5</strain>
    </source>
</reference>
<evidence type="ECO:0000313" key="3">
    <source>
        <dbReference type="Proteomes" id="UP000283993"/>
    </source>
</evidence>
<evidence type="ECO:0008006" key="4">
    <source>
        <dbReference type="Google" id="ProtNLM"/>
    </source>
</evidence>
<dbReference type="InterPro" id="IPR017850">
    <property type="entry name" value="Alkaline_phosphatase_core_sf"/>
</dbReference>
<dbReference type="InterPro" id="IPR002591">
    <property type="entry name" value="Phosphodiest/P_Trfase"/>
</dbReference>
<gene>
    <name evidence="2" type="ORF">SAOR_12265</name>
</gene>